<sequence length="253" mass="28553">MDIQSSIDSSQNALTLAKNSLSYLNATSAVESESKSESELTNQRAQKLRILTYLKQLKTIPLSKPSSKTIHTSLANSQLREQSDNLLIENSSDLISKQLEIQLSLSNILDELSDSLLNLNTETESKLPSFKSLSNDDKLSLLLNKINSLKSNSRKLSSYIKILINDYLFSKEFSYLFTDYDHDSLKSKKQNFLKLLETLLNNNILNPNSSNPSWISLSSMDDPLVRFLILNRLIIVHPTSPNKIMLKDLSVDL</sequence>
<reference evidence="1" key="1">
    <citation type="submission" date="2020-11" db="EMBL/GenBank/DDBJ databases">
        <title>Kefir isolates.</title>
        <authorList>
            <person name="Marcisauskas S."/>
            <person name="Kim Y."/>
            <person name="Blasche S."/>
        </authorList>
    </citation>
    <scope>NUCLEOTIDE SEQUENCE</scope>
    <source>
        <strain evidence="1">Olga-1</strain>
    </source>
</reference>
<dbReference type="EMBL" id="PUHW01000193">
    <property type="protein sequence ID" value="KAG0688004.1"/>
    <property type="molecule type" value="Genomic_DNA"/>
</dbReference>
<protein>
    <submittedName>
        <fullName evidence="1">Uncharacterized protein</fullName>
    </submittedName>
</protein>
<evidence type="ECO:0000313" key="2">
    <source>
        <dbReference type="Proteomes" id="UP000697127"/>
    </source>
</evidence>
<evidence type="ECO:0000313" key="1">
    <source>
        <dbReference type="EMBL" id="KAG0688004.1"/>
    </source>
</evidence>
<dbReference type="AlphaFoldDB" id="A0A9P6WJK2"/>
<dbReference type="Proteomes" id="UP000697127">
    <property type="component" value="Unassembled WGS sequence"/>
</dbReference>
<keyword evidence="2" id="KW-1185">Reference proteome</keyword>
<accession>A0A9P6WJK2</accession>
<comment type="caution">
    <text evidence="1">The sequence shown here is derived from an EMBL/GenBank/DDBJ whole genome shotgun (WGS) entry which is preliminary data.</text>
</comment>
<organism evidence="1 2">
    <name type="scientific">Pichia californica</name>
    <dbReference type="NCBI Taxonomy" id="460514"/>
    <lineage>
        <taxon>Eukaryota</taxon>
        <taxon>Fungi</taxon>
        <taxon>Dikarya</taxon>
        <taxon>Ascomycota</taxon>
        <taxon>Saccharomycotina</taxon>
        <taxon>Pichiomycetes</taxon>
        <taxon>Pichiales</taxon>
        <taxon>Pichiaceae</taxon>
        <taxon>Pichia</taxon>
    </lineage>
</organism>
<gene>
    <name evidence="1" type="ORF">C6P40_001543</name>
</gene>
<dbReference type="OrthoDB" id="3997871at2759"/>
<name>A0A9P6WJK2_9ASCO</name>
<proteinExistence type="predicted"/>